<accession>A0ABT6DLP5</accession>
<keyword evidence="2" id="KW-1185">Reference proteome</keyword>
<protein>
    <submittedName>
        <fullName evidence="1">Uncharacterized protein</fullName>
    </submittedName>
</protein>
<sequence length="87" mass="9832">MFRLAAEKTWNAKAAHIDQYQVVQKGRDLNGFWAGDDIESVRQNADFNLNGLTQDQATLRHVLVKSEECLPGMSREALSTILLMLNK</sequence>
<name>A0ABT6DLP5_9BACT</name>
<evidence type="ECO:0000313" key="2">
    <source>
        <dbReference type="Proteomes" id="UP001152321"/>
    </source>
</evidence>
<dbReference type="EMBL" id="JANRMI010000004">
    <property type="protein sequence ID" value="MDG0817723.1"/>
    <property type="molecule type" value="Genomic_DNA"/>
</dbReference>
<reference evidence="1" key="1">
    <citation type="submission" date="2022-08" db="EMBL/GenBank/DDBJ databases">
        <title>Novel Bdellovibrio Species Isolated from Svalbard: Designation Bdellovibrio svalbardensis.</title>
        <authorList>
            <person name="Mitchell R.J."/>
            <person name="Choi S.Y."/>
        </authorList>
    </citation>
    <scope>NUCLEOTIDE SEQUENCE</scope>
    <source>
        <strain evidence="1">PAP01</strain>
    </source>
</reference>
<evidence type="ECO:0000313" key="1">
    <source>
        <dbReference type="EMBL" id="MDG0817723.1"/>
    </source>
</evidence>
<dbReference type="Proteomes" id="UP001152321">
    <property type="component" value="Unassembled WGS sequence"/>
</dbReference>
<comment type="caution">
    <text evidence="1">The sequence shown here is derived from an EMBL/GenBank/DDBJ whole genome shotgun (WGS) entry which is preliminary data.</text>
</comment>
<organism evidence="1 2">
    <name type="scientific">Bdellovibrio svalbardensis</name>
    <dbReference type="NCBI Taxonomy" id="2972972"/>
    <lineage>
        <taxon>Bacteria</taxon>
        <taxon>Pseudomonadati</taxon>
        <taxon>Bdellovibrionota</taxon>
        <taxon>Bdellovibrionia</taxon>
        <taxon>Bdellovibrionales</taxon>
        <taxon>Pseudobdellovibrionaceae</taxon>
        <taxon>Bdellovibrio</taxon>
    </lineage>
</organism>
<proteinExistence type="predicted"/>
<gene>
    <name evidence="1" type="ORF">NWE73_15180</name>
</gene>